<keyword evidence="1" id="KW-0732">Signal</keyword>
<sequence length="205" mass="21935">MKKFILGLAMLAAAGSAIAQEKMETLSTPKNGGKMRVGGYGAPTIHFTPFADKFAIMMGGNAGVMLNSRIMLGAGGYALVNDIESPRVNVDDPTRYWNFWYSGFVAEYTFNSNKLFHWGAGALIGGGAVAKGVRWKPDSDSDRWIDQSGFFAAEPYANVEINVATFLRIGVGASYRFIQGSSTPGISDSDMSGPAAHVTLKAGRF</sequence>
<keyword evidence="3" id="KW-1185">Reference proteome</keyword>
<evidence type="ECO:0000313" key="2">
    <source>
        <dbReference type="EMBL" id="UYQ94285.1"/>
    </source>
</evidence>
<feature type="chain" id="PRO_5046015239" description="Outer membrane protein beta-barrel domain-containing protein" evidence="1">
    <location>
        <begin position="20"/>
        <end position="205"/>
    </location>
</feature>
<organism evidence="2 3">
    <name type="scientific">Chitinophaga horti</name>
    <dbReference type="NCBI Taxonomy" id="2920382"/>
    <lineage>
        <taxon>Bacteria</taxon>
        <taxon>Pseudomonadati</taxon>
        <taxon>Bacteroidota</taxon>
        <taxon>Chitinophagia</taxon>
        <taxon>Chitinophagales</taxon>
        <taxon>Chitinophagaceae</taxon>
        <taxon>Chitinophaga</taxon>
    </lineage>
</organism>
<protein>
    <recommendedName>
        <fullName evidence="4">Outer membrane protein beta-barrel domain-containing protein</fullName>
    </recommendedName>
</protein>
<evidence type="ECO:0008006" key="4">
    <source>
        <dbReference type="Google" id="ProtNLM"/>
    </source>
</evidence>
<proteinExistence type="predicted"/>
<evidence type="ECO:0000313" key="3">
    <source>
        <dbReference type="Proteomes" id="UP001162741"/>
    </source>
</evidence>
<feature type="signal peptide" evidence="1">
    <location>
        <begin position="1"/>
        <end position="19"/>
    </location>
</feature>
<reference evidence="2" key="1">
    <citation type="submission" date="2022-10" db="EMBL/GenBank/DDBJ databases">
        <title>Chitinophaga sp. nov., isolated from soil.</title>
        <authorList>
            <person name="Jeon C.O."/>
        </authorList>
    </citation>
    <scope>NUCLEOTIDE SEQUENCE</scope>
    <source>
        <strain evidence="2">R8</strain>
    </source>
</reference>
<dbReference type="Proteomes" id="UP001162741">
    <property type="component" value="Chromosome"/>
</dbReference>
<accession>A0ABY6J449</accession>
<dbReference type="EMBL" id="CP107006">
    <property type="protein sequence ID" value="UYQ94285.1"/>
    <property type="molecule type" value="Genomic_DNA"/>
</dbReference>
<name>A0ABY6J449_9BACT</name>
<evidence type="ECO:0000256" key="1">
    <source>
        <dbReference type="SAM" id="SignalP"/>
    </source>
</evidence>
<dbReference type="RefSeq" id="WP_244841480.1">
    <property type="nucleotide sequence ID" value="NZ_CP107006.1"/>
</dbReference>
<gene>
    <name evidence="2" type="ORF">MKQ68_04160</name>
</gene>